<dbReference type="PANTHER" id="PTHR21879">
    <property type="entry name" value="FI03362P-RELATED-RELATED"/>
    <property type="match status" value="1"/>
</dbReference>
<feature type="transmembrane region" description="Helical" evidence="1">
    <location>
        <begin position="51"/>
        <end position="70"/>
    </location>
</feature>
<keyword evidence="3" id="KW-1185">Reference proteome</keyword>
<keyword evidence="1" id="KW-1133">Transmembrane helix</keyword>
<feature type="transmembrane region" description="Helical" evidence="1">
    <location>
        <begin position="211"/>
        <end position="233"/>
    </location>
</feature>
<evidence type="ECO:0008006" key="4">
    <source>
        <dbReference type="Google" id="ProtNLM"/>
    </source>
</evidence>
<dbReference type="Pfam" id="PF07898">
    <property type="entry name" value="DUF1676"/>
    <property type="match status" value="1"/>
</dbReference>
<proteinExistence type="predicted"/>
<reference evidence="2" key="1">
    <citation type="journal article" date="2021" name="Mol. Ecol. Resour.">
        <title>Apolygus lucorum genome provides insights into omnivorousness and mesophyll feeding.</title>
        <authorList>
            <person name="Liu Y."/>
            <person name="Liu H."/>
            <person name="Wang H."/>
            <person name="Huang T."/>
            <person name="Liu B."/>
            <person name="Yang B."/>
            <person name="Yin L."/>
            <person name="Li B."/>
            <person name="Zhang Y."/>
            <person name="Zhang S."/>
            <person name="Jiang F."/>
            <person name="Zhang X."/>
            <person name="Ren Y."/>
            <person name="Wang B."/>
            <person name="Wang S."/>
            <person name="Lu Y."/>
            <person name="Wu K."/>
            <person name="Fan W."/>
            <person name="Wang G."/>
        </authorList>
    </citation>
    <scope>NUCLEOTIDE SEQUENCE</scope>
    <source>
        <strain evidence="2">12Hb</strain>
    </source>
</reference>
<accession>A0A8S9XNA0</accession>
<evidence type="ECO:0000256" key="1">
    <source>
        <dbReference type="SAM" id="Phobius"/>
    </source>
</evidence>
<evidence type="ECO:0000313" key="2">
    <source>
        <dbReference type="EMBL" id="KAF6209516.1"/>
    </source>
</evidence>
<protein>
    <recommendedName>
        <fullName evidence="4">Osiris 6</fullName>
    </recommendedName>
</protein>
<gene>
    <name evidence="2" type="ORF">GE061_015263</name>
</gene>
<dbReference type="AlphaFoldDB" id="A0A8S9XNA0"/>
<dbReference type="Proteomes" id="UP000466442">
    <property type="component" value="Unassembled WGS sequence"/>
</dbReference>
<sequence length="324" mass="35158">MPGKFVEAQGRTFFSFGNSRGRAVLGAPWKGDLYKAAPAPRSRSKTDSRGLVMRSLTAVSALLVLVVASAEMDDCFRKDSISCIQMELFRQAKGFFEQDKIEIFGGLALTKNPQGAEKSARSLQEDVFAEKQIETAKDLDDREEALENFAFNRVGRLLEDRSLTWNLSPVVADLASASRSLSESIPSEVKDGVSKFLEEGRGKRKKLMRALLPFLLGLKMKLAGFMVLSYFVIALIAKKALLASVVSLAIAGFIALKKLMSNQHGHEVHEVGHGWSGGYSAGGGGGGGWDSYGHDAHGAYSSPIIRCGIQAMLPPGREEPPMFL</sequence>
<dbReference type="InterPro" id="IPR012464">
    <property type="entry name" value="DUF1676"/>
</dbReference>
<name>A0A8S9XNA0_APOLU</name>
<organism evidence="2 3">
    <name type="scientific">Apolygus lucorum</name>
    <name type="common">Small green plant bug</name>
    <name type="synonym">Lygocoris lucorum</name>
    <dbReference type="NCBI Taxonomy" id="248454"/>
    <lineage>
        <taxon>Eukaryota</taxon>
        <taxon>Metazoa</taxon>
        <taxon>Ecdysozoa</taxon>
        <taxon>Arthropoda</taxon>
        <taxon>Hexapoda</taxon>
        <taxon>Insecta</taxon>
        <taxon>Pterygota</taxon>
        <taxon>Neoptera</taxon>
        <taxon>Paraneoptera</taxon>
        <taxon>Hemiptera</taxon>
        <taxon>Heteroptera</taxon>
        <taxon>Panheteroptera</taxon>
        <taxon>Cimicomorpha</taxon>
        <taxon>Miridae</taxon>
        <taxon>Mirini</taxon>
        <taxon>Apolygus</taxon>
    </lineage>
</organism>
<dbReference type="PANTHER" id="PTHR21879:SF18">
    <property type="entry name" value="LD17368P"/>
    <property type="match status" value="1"/>
</dbReference>
<dbReference type="GO" id="GO:0016020">
    <property type="term" value="C:membrane"/>
    <property type="evidence" value="ECO:0007669"/>
    <property type="project" value="TreeGrafter"/>
</dbReference>
<evidence type="ECO:0000313" key="3">
    <source>
        <dbReference type="Proteomes" id="UP000466442"/>
    </source>
</evidence>
<dbReference type="EMBL" id="WIXP02000006">
    <property type="protein sequence ID" value="KAF6209516.1"/>
    <property type="molecule type" value="Genomic_DNA"/>
</dbReference>
<dbReference type="OrthoDB" id="8179503at2759"/>
<comment type="caution">
    <text evidence="2">The sequence shown here is derived from an EMBL/GenBank/DDBJ whole genome shotgun (WGS) entry which is preliminary data.</text>
</comment>
<keyword evidence="1" id="KW-0472">Membrane</keyword>
<keyword evidence="1" id="KW-0812">Transmembrane</keyword>